<keyword evidence="6" id="KW-0645">Protease</keyword>
<dbReference type="GO" id="GO:0016887">
    <property type="term" value="F:ATP hydrolysis activity"/>
    <property type="evidence" value="ECO:0007669"/>
    <property type="project" value="TreeGrafter"/>
</dbReference>
<dbReference type="InterPro" id="IPR027417">
    <property type="entry name" value="P-loop_NTPase"/>
</dbReference>
<dbReference type="GO" id="GO:0006508">
    <property type="term" value="P:proteolysis"/>
    <property type="evidence" value="ECO:0007669"/>
    <property type="project" value="UniProtKB-KW"/>
</dbReference>
<dbReference type="GO" id="GO:0008233">
    <property type="term" value="F:peptidase activity"/>
    <property type="evidence" value="ECO:0007669"/>
    <property type="project" value="UniProtKB-KW"/>
</dbReference>
<keyword evidence="1 4" id="KW-0677">Repeat</keyword>
<keyword evidence="7" id="KW-1185">Reference proteome</keyword>
<evidence type="ECO:0000256" key="3">
    <source>
        <dbReference type="ARBA" id="ARBA00022840"/>
    </source>
</evidence>
<dbReference type="PANTHER" id="PTHR11638:SF155">
    <property type="entry name" value="CHAPERONE PROTEIN CLPC1, CHLOROPLASTIC-LIKE"/>
    <property type="match status" value="1"/>
</dbReference>
<keyword evidence="3 6" id="KW-0067">ATP-binding</keyword>
<name>A0A8S0RAI0_OLEEU</name>
<feature type="domain" description="Clp R" evidence="5">
    <location>
        <begin position="1"/>
        <end position="109"/>
    </location>
</feature>
<dbReference type="GO" id="GO:0034605">
    <property type="term" value="P:cellular response to heat"/>
    <property type="evidence" value="ECO:0007669"/>
    <property type="project" value="TreeGrafter"/>
</dbReference>
<sequence>MKGDWYSCYSTQVHGNRFERCSCGGGENNGKGSGFVAVEIPFTPRAKHVLEISLEEACQLGHNYAGSEHLLLGLLSESEGVAALVLENLGADPKKYSHTGYSNGKLDPVVGRQDKIERVTQILGRCAKNNPCLIGEPGVGKVAIAEGLALRIANGDVPETIEGKKDSTSIRIKSLVTEELKQYFRPEFLNRLDDMIAFRQLTKLEVMKIADIMLRSQGYKTSDSVVEKMLASEIKEGYSMIVDVDSDANVIVLNRSSGASPEPSPEPIAVLIEPYDFKFPGSSFVLLIFI</sequence>
<evidence type="ECO:0000256" key="2">
    <source>
        <dbReference type="ARBA" id="ARBA00022741"/>
    </source>
</evidence>
<dbReference type="GO" id="GO:0005737">
    <property type="term" value="C:cytoplasm"/>
    <property type="evidence" value="ECO:0007669"/>
    <property type="project" value="TreeGrafter"/>
</dbReference>
<dbReference type="EMBL" id="CACTIH010002398">
    <property type="protein sequence ID" value="CAA2976292.1"/>
    <property type="molecule type" value="Genomic_DNA"/>
</dbReference>
<dbReference type="Gene3D" id="3.40.50.300">
    <property type="entry name" value="P-loop containing nucleotide triphosphate hydrolases"/>
    <property type="match status" value="1"/>
</dbReference>
<comment type="caution">
    <text evidence="6">The sequence shown here is derived from an EMBL/GenBank/DDBJ whole genome shotgun (WGS) entry which is preliminary data.</text>
</comment>
<dbReference type="PROSITE" id="PS51903">
    <property type="entry name" value="CLP_R"/>
    <property type="match status" value="1"/>
</dbReference>
<gene>
    <name evidence="6" type="ORF">OLEA9_A040773</name>
</gene>
<evidence type="ECO:0000313" key="7">
    <source>
        <dbReference type="Proteomes" id="UP000594638"/>
    </source>
</evidence>
<dbReference type="AlphaFoldDB" id="A0A8S0RAI0"/>
<dbReference type="SUPFAM" id="SSF52540">
    <property type="entry name" value="P-loop containing nucleoside triphosphate hydrolases"/>
    <property type="match status" value="1"/>
</dbReference>
<organism evidence="6 7">
    <name type="scientific">Olea europaea subsp. europaea</name>
    <dbReference type="NCBI Taxonomy" id="158383"/>
    <lineage>
        <taxon>Eukaryota</taxon>
        <taxon>Viridiplantae</taxon>
        <taxon>Streptophyta</taxon>
        <taxon>Embryophyta</taxon>
        <taxon>Tracheophyta</taxon>
        <taxon>Spermatophyta</taxon>
        <taxon>Magnoliopsida</taxon>
        <taxon>eudicotyledons</taxon>
        <taxon>Gunneridae</taxon>
        <taxon>Pentapetalae</taxon>
        <taxon>asterids</taxon>
        <taxon>lamiids</taxon>
        <taxon>Lamiales</taxon>
        <taxon>Oleaceae</taxon>
        <taxon>Oleeae</taxon>
        <taxon>Olea</taxon>
    </lineage>
</organism>
<evidence type="ECO:0000313" key="6">
    <source>
        <dbReference type="EMBL" id="CAA2976292.1"/>
    </source>
</evidence>
<dbReference type="PANTHER" id="PTHR11638">
    <property type="entry name" value="ATP-DEPENDENT CLP PROTEASE"/>
    <property type="match status" value="1"/>
</dbReference>
<dbReference type="Pfam" id="PF02861">
    <property type="entry name" value="Clp_N"/>
    <property type="match status" value="1"/>
</dbReference>
<dbReference type="Gramene" id="OE9A040773T1">
    <property type="protein sequence ID" value="OE9A040773C1"/>
    <property type="gene ID" value="OE9A040773"/>
</dbReference>
<dbReference type="InterPro" id="IPR036628">
    <property type="entry name" value="Clp_N_dom_sf"/>
</dbReference>
<dbReference type="Gene3D" id="1.10.1780.10">
    <property type="entry name" value="Clp, N-terminal domain"/>
    <property type="match status" value="1"/>
</dbReference>
<dbReference type="InterPro" id="IPR004176">
    <property type="entry name" value="Clp_R_N"/>
</dbReference>
<keyword evidence="6" id="KW-0378">Hydrolase</keyword>
<dbReference type="InterPro" id="IPR050130">
    <property type="entry name" value="ClpA_ClpB"/>
</dbReference>
<accession>A0A8S0RAI0</accession>
<dbReference type="SUPFAM" id="SSF81923">
    <property type="entry name" value="Double Clp-N motif"/>
    <property type="match status" value="1"/>
</dbReference>
<dbReference type="OrthoDB" id="908794at2759"/>
<keyword evidence="2" id="KW-0547">Nucleotide-binding</keyword>
<evidence type="ECO:0000259" key="5">
    <source>
        <dbReference type="PROSITE" id="PS51903"/>
    </source>
</evidence>
<protein>
    <submittedName>
        <fullName evidence="6">ATP-dependent Clp protease ATP-binding subunit</fullName>
    </submittedName>
</protein>
<evidence type="ECO:0000256" key="1">
    <source>
        <dbReference type="ARBA" id="ARBA00022737"/>
    </source>
</evidence>
<reference evidence="6 7" key="1">
    <citation type="submission" date="2019-12" db="EMBL/GenBank/DDBJ databases">
        <authorList>
            <person name="Alioto T."/>
            <person name="Alioto T."/>
            <person name="Gomez Garrido J."/>
        </authorList>
    </citation>
    <scope>NUCLEOTIDE SEQUENCE [LARGE SCALE GENOMIC DNA]</scope>
</reference>
<dbReference type="Proteomes" id="UP000594638">
    <property type="component" value="Unassembled WGS sequence"/>
</dbReference>
<dbReference type="GO" id="GO:0005524">
    <property type="term" value="F:ATP binding"/>
    <property type="evidence" value="ECO:0007669"/>
    <property type="project" value="UniProtKB-KW"/>
</dbReference>
<evidence type="ECO:0000256" key="4">
    <source>
        <dbReference type="PROSITE-ProRule" id="PRU01251"/>
    </source>
</evidence>
<proteinExistence type="predicted"/>